<keyword evidence="7" id="KW-1185">Reference proteome</keyword>
<evidence type="ECO:0000259" key="5">
    <source>
        <dbReference type="PROSITE" id="PS51192"/>
    </source>
</evidence>
<protein>
    <submittedName>
        <fullName evidence="6">ATP-dependent RNA helicase DeaD</fullName>
    </submittedName>
</protein>
<reference evidence="6 7" key="1">
    <citation type="submission" date="2019-04" db="EMBL/GenBank/DDBJ databases">
        <title>An improved genome assembly and genetic linkage map for asparagus bean, Vigna unguiculata ssp. sesquipedialis.</title>
        <authorList>
            <person name="Xia Q."/>
            <person name="Zhang R."/>
            <person name="Dong Y."/>
        </authorList>
    </citation>
    <scope>NUCLEOTIDE SEQUENCE [LARGE SCALE GENOMIC DNA]</scope>
    <source>
        <tissue evidence="6">Leaf</tissue>
    </source>
</reference>
<keyword evidence="2" id="KW-0378">Hydrolase</keyword>
<feature type="domain" description="Helicase ATP-binding" evidence="5">
    <location>
        <begin position="52"/>
        <end position="98"/>
    </location>
</feature>
<accession>A0A4D6L4W3</accession>
<dbReference type="PANTHER" id="PTHR47959">
    <property type="entry name" value="ATP-DEPENDENT RNA HELICASE RHLE-RELATED"/>
    <property type="match status" value="1"/>
</dbReference>
<dbReference type="SUPFAM" id="SSF52540">
    <property type="entry name" value="P-loop containing nucleoside triphosphate hydrolases"/>
    <property type="match status" value="1"/>
</dbReference>
<keyword evidence="1" id="KW-0547">Nucleotide-binding</keyword>
<evidence type="ECO:0000256" key="1">
    <source>
        <dbReference type="ARBA" id="ARBA00022741"/>
    </source>
</evidence>
<dbReference type="InterPro" id="IPR050079">
    <property type="entry name" value="DEAD_box_RNA_helicase"/>
</dbReference>
<proteinExistence type="predicted"/>
<evidence type="ECO:0000256" key="2">
    <source>
        <dbReference type="ARBA" id="ARBA00022801"/>
    </source>
</evidence>
<name>A0A4D6L4W3_VIGUN</name>
<dbReference type="Pfam" id="PF00270">
    <property type="entry name" value="DEAD"/>
    <property type="match status" value="2"/>
</dbReference>
<dbReference type="GO" id="GO:0016787">
    <property type="term" value="F:hydrolase activity"/>
    <property type="evidence" value="ECO:0007669"/>
    <property type="project" value="UniProtKB-KW"/>
</dbReference>
<dbReference type="GO" id="GO:0003676">
    <property type="term" value="F:nucleic acid binding"/>
    <property type="evidence" value="ECO:0007669"/>
    <property type="project" value="InterPro"/>
</dbReference>
<dbReference type="PROSITE" id="PS51192">
    <property type="entry name" value="HELICASE_ATP_BIND_1"/>
    <property type="match status" value="1"/>
</dbReference>
<evidence type="ECO:0000256" key="3">
    <source>
        <dbReference type="ARBA" id="ARBA00022806"/>
    </source>
</evidence>
<evidence type="ECO:0000313" key="6">
    <source>
        <dbReference type="EMBL" id="QCD83520.1"/>
    </source>
</evidence>
<gene>
    <name evidence="6" type="ORF">DEO72_LG2g3866</name>
</gene>
<dbReference type="GO" id="GO:0005524">
    <property type="term" value="F:ATP binding"/>
    <property type="evidence" value="ECO:0007669"/>
    <property type="project" value="UniProtKB-KW"/>
</dbReference>
<dbReference type="InterPro" id="IPR014001">
    <property type="entry name" value="Helicase_ATP-bd"/>
</dbReference>
<dbReference type="InterPro" id="IPR027417">
    <property type="entry name" value="P-loop_NTPase"/>
</dbReference>
<dbReference type="AlphaFoldDB" id="A0A4D6L4W3"/>
<keyword evidence="3 6" id="KW-0347">Helicase</keyword>
<dbReference type="GO" id="GO:0003724">
    <property type="term" value="F:RNA helicase activity"/>
    <property type="evidence" value="ECO:0007669"/>
    <property type="project" value="TreeGrafter"/>
</dbReference>
<dbReference type="Gene3D" id="3.40.50.300">
    <property type="entry name" value="P-loop containing nucleotide triphosphate hydrolases"/>
    <property type="match status" value="2"/>
</dbReference>
<sequence length="98" mass="10895">MTLEHALLRVVLEPAMQGRDMIGRARTGIGKTLAFGIPILDRIIQLNAKHGQFNYGVDIVVGTPGRIIDLLNRRALNLKDVKFVVLDEADQMLQVGFQ</sequence>
<evidence type="ECO:0000313" key="7">
    <source>
        <dbReference type="Proteomes" id="UP000501690"/>
    </source>
</evidence>
<dbReference type="PANTHER" id="PTHR47959:SF23">
    <property type="entry name" value="HELICASE ATP-BINDING DOMAIN-CONTAINING PROTEIN"/>
    <property type="match status" value="1"/>
</dbReference>
<keyword evidence="4" id="KW-0067">ATP-binding</keyword>
<organism evidence="6 7">
    <name type="scientific">Vigna unguiculata</name>
    <name type="common">Cowpea</name>
    <dbReference type="NCBI Taxonomy" id="3917"/>
    <lineage>
        <taxon>Eukaryota</taxon>
        <taxon>Viridiplantae</taxon>
        <taxon>Streptophyta</taxon>
        <taxon>Embryophyta</taxon>
        <taxon>Tracheophyta</taxon>
        <taxon>Spermatophyta</taxon>
        <taxon>Magnoliopsida</taxon>
        <taxon>eudicotyledons</taxon>
        <taxon>Gunneridae</taxon>
        <taxon>Pentapetalae</taxon>
        <taxon>rosids</taxon>
        <taxon>fabids</taxon>
        <taxon>Fabales</taxon>
        <taxon>Fabaceae</taxon>
        <taxon>Papilionoideae</taxon>
        <taxon>50 kb inversion clade</taxon>
        <taxon>NPAAA clade</taxon>
        <taxon>indigoferoid/millettioid clade</taxon>
        <taxon>Phaseoleae</taxon>
        <taxon>Vigna</taxon>
    </lineage>
</organism>
<dbReference type="EMBL" id="CP039346">
    <property type="protein sequence ID" value="QCD83520.1"/>
    <property type="molecule type" value="Genomic_DNA"/>
</dbReference>
<dbReference type="Proteomes" id="UP000501690">
    <property type="component" value="Linkage Group LG2"/>
</dbReference>
<dbReference type="InterPro" id="IPR011545">
    <property type="entry name" value="DEAD/DEAH_box_helicase_dom"/>
</dbReference>
<evidence type="ECO:0000256" key="4">
    <source>
        <dbReference type="ARBA" id="ARBA00022840"/>
    </source>
</evidence>
<dbReference type="GO" id="GO:0005829">
    <property type="term" value="C:cytosol"/>
    <property type="evidence" value="ECO:0007669"/>
    <property type="project" value="TreeGrafter"/>
</dbReference>